<reference evidence="1 2" key="1">
    <citation type="submission" date="2016-02" db="EMBL/GenBank/DDBJ databases">
        <authorList>
            <person name="Wen L."/>
            <person name="He K."/>
            <person name="Yang H."/>
        </authorList>
    </citation>
    <scope>NUCLEOTIDE SEQUENCE [LARGE SCALE GENOMIC DNA]</scope>
    <source>
        <strain evidence="1 2">CV58</strain>
    </source>
</reference>
<protein>
    <recommendedName>
        <fullName evidence="3">Rha family transcriptional regulator</fullName>
    </recommendedName>
</protein>
<dbReference type="Proteomes" id="UP000072660">
    <property type="component" value="Unassembled WGS sequence"/>
</dbReference>
<dbReference type="RefSeq" id="WP_068388882.1">
    <property type="nucleotide sequence ID" value="NZ_LSZO01000110.1"/>
</dbReference>
<comment type="caution">
    <text evidence="1">The sequence shown here is derived from an EMBL/GenBank/DDBJ whole genome shotgun (WGS) entry which is preliminary data.</text>
</comment>
<sequence>MTNPVNVPQLAHSIHPSVQLIEGRAVTSSTEVARVYGKQHKNVLAAIEKLIPDLPVSGRLNFQPTTIQVEITGATNANGATRESKAYHLTRDGFTLLAMGFTGKKALAFKLAYIEAFNQMEAALTGKALPPPAPTKTLTFTIPLHEHHSARWLLDVDHQGNERCRRLSQDTRVLTRDRLVSMFMQNPADLNMTLEERLSILGALLRALGQSARLSAHQLGINPAKPPQLPANDVASL</sequence>
<dbReference type="NCBIfam" id="TIGR02681">
    <property type="entry name" value="phage_pRha"/>
    <property type="match status" value="1"/>
</dbReference>
<dbReference type="Pfam" id="PF09669">
    <property type="entry name" value="Phage_pRha"/>
    <property type="match status" value="1"/>
</dbReference>
<keyword evidence="2" id="KW-1185">Reference proteome</keyword>
<evidence type="ECO:0008006" key="3">
    <source>
        <dbReference type="Google" id="ProtNLM"/>
    </source>
</evidence>
<dbReference type="EMBL" id="LSZO01000110">
    <property type="protein sequence ID" value="KXU38638.1"/>
    <property type="molecule type" value="Genomic_DNA"/>
</dbReference>
<accession>A0A139SVM8</accession>
<dbReference type="AlphaFoldDB" id="A0A139SVM8"/>
<name>A0A139SVM8_9GAMM</name>
<gene>
    <name evidence="1" type="ORF">AXE65_12720</name>
</gene>
<evidence type="ECO:0000313" key="1">
    <source>
        <dbReference type="EMBL" id="KXU38638.1"/>
    </source>
</evidence>
<evidence type="ECO:0000313" key="2">
    <source>
        <dbReference type="Proteomes" id="UP000072660"/>
    </source>
</evidence>
<dbReference type="OrthoDB" id="79831at2"/>
<dbReference type="InterPro" id="IPR014054">
    <property type="entry name" value="Phage_regulatory_Rha"/>
</dbReference>
<proteinExistence type="predicted"/>
<organism evidence="1 2">
    <name type="scientific">Ventosimonas gracilis</name>
    <dbReference type="NCBI Taxonomy" id="1680762"/>
    <lineage>
        <taxon>Bacteria</taxon>
        <taxon>Pseudomonadati</taxon>
        <taxon>Pseudomonadota</taxon>
        <taxon>Gammaproteobacteria</taxon>
        <taxon>Pseudomonadales</taxon>
        <taxon>Ventosimonadaceae</taxon>
        <taxon>Ventosimonas</taxon>
    </lineage>
</organism>